<evidence type="ECO:0000313" key="1">
    <source>
        <dbReference type="Proteomes" id="UP000818029"/>
    </source>
</evidence>
<dbReference type="RefSeq" id="XP_040972802.1">
    <property type="nucleotide sequence ID" value="XM_041116868.1"/>
</dbReference>
<protein>
    <submittedName>
        <fullName evidence="2">Uncharacterized protein isoform X1</fullName>
    </submittedName>
</protein>
<dbReference type="Proteomes" id="UP000818029">
    <property type="component" value="Chromosome A07"/>
</dbReference>
<gene>
    <name evidence="2" type="primary">LOC121231872</name>
</gene>
<dbReference type="GeneID" id="121231872"/>
<evidence type="ECO:0000313" key="2">
    <source>
        <dbReference type="RefSeq" id="XP_040972802.1"/>
    </source>
</evidence>
<reference evidence="2" key="2">
    <citation type="submission" date="2025-08" db="UniProtKB">
        <authorList>
            <consortium name="RefSeq"/>
        </authorList>
    </citation>
    <scope>IDENTIFICATION</scope>
</reference>
<accession>A0ABM3C0H4</accession>
<reference evidence="1" key="1">
    <citation type="journal article" date="2020" name="Nat. Genet.">
        <title>Genomic diversifications of five Gossypium allopolyploid species and their impact on cotton improvement.</title>
        <authorList>
            <person name="Chen Z.J."/>
            <person name="Sreedasyam A."/>
            <person name="Ando A."/>
            <person name="Song Q."/>
            <person name="De Santiago L.M."/>
            <person name="Hulse-Kemp A.M."/>
            <person name="Ding M."/>
            <person name="Ye W."/>
            <person name="Kirkbride R.C."/>
            <person name="Jenkins J."/>
            <person name="Plott C."/>
            <person name="Lovell J."/>
            <person name="Lin Y.M."/>
            <person name="Vaughn R."/>
            <person name="Liu B."/>
            <person name="Simpson S."/>
            <person name="Scheffler B.E."/>
            <person name="Wen L."/>
            <person name="Saski C.A."/>
            <person name="Grover C.E."/>
            <person name="Hu G."/>
            <person name="Conover J.L."/>
            <person name="Carlson J.W."/>
            <person name="Shu S."/>
            <person name="Boston L.B."/>
            <person name="Williams M."/>
            <person name="Peterson D.G."/>
            <person name="McGee K."/>
            <person name="Jones D.C."/>
            <person name="Wendel J.F."/>
            <person name="Stelly D.M."/>
            <person name="Grimwood J."/>
            <person name="Schmutz J."/>
        </authorList>
    </citation>
    <scope>NUCLEOTIDE SEQUENCE [LARGE SCALE GENOMIC DNA]</scope>
    <source>
        <strain evidence="1">cv. TM-1</strain>
    </source>
</reference>
<name>A0ABM3C0H4_GOSHI</name>
<keyword evidence="1" id="KW-1185">Reference proteome</keyword>
<sequence length="134" mass="14985">MGFFHMYPKCKKIHLTNFSFANHLLVFVKGFVDFIFAIKESISGLQMNNNSKSELFNSGTSDSTLLAVADFTVPIRFFGVLLVTRSPKAVDCKKGTDGTAKDAKNKLGECLSKDLLDSWQCILVGWLRMEEARP</sequence>
<organism evidence="1 2">
    <name type="scientific">Gossypium hirsutum</name>
    <name type="common">Upland cotton</name>
    <name type="synonym">Gossypium mexicanum</name>
    <dbReference type="NCBI Taxonomy" id="3635"/>
    <lineage>
        <taxon>Eukaryota</taxon>
        <taxon>Viridiplantae</taxon>
        <taxon>Streptophyta</taxon>
        <taxon>Embryophyta</taxon>
        <taxon>Tracheophyta</taxon>
        <taxon>Spermatophyta</taxon>
        <taxon>Magnoliopsida</taxon>
        <taxon>eudicotyledons</taxon>
        <taxon>Gunneridae</taxon>
        <taxon>Pentapetalae</taxon>
        <taxon>rosids</taxon>
        <taxon>malvids</taxon>
        <taxon>Malvales</taxon>
        <taxon>Malvaceae</taxon>
        <taxon>Malvoideae</taxon>
        <taxon>Gossypium</taxon>
    </lineage>
</organism>
<proteinExistence type="predicted"/>